<dbReference type="SUPFAM" id="SSF55120">
    <property type="entry name" value="Pseudouridine synthase"/>
    <property type="match status" value="1"/>
</dbReference>
<evidence type="ECO:0000256" key="2">
    <source>
        <dbReference type="HAMAP-Rule" id="MF_01082"/>
    </source>
</evidence>
<dbReference type="InterPro" id="IPR020103">
    <property type="entry name" value="PsdUridine_synth_cat_dom_sf"/>
</dbReference>
<dbReference type="GO" id="GO:0005829">
    <property type="term" value="C:cytosol"/>
    <property type="evidence" value="ECO:0007669"/>
    <property type="project" value="TreeGrafter"/>
</dbReference>
<organism evidence="4 5">
    <name type="scientific">SAR86 cluster bacterium</name>
    <dbReference type="NCBI Taxonomy" id="2030880"/>
    <lineage>
        <taxon>Bacteria</taxon>
        <taxon>Pseudomonadati</taxon>
        <taxon>Pseudomonadota</taxon>
        <taxon>Gammaproteobacteria</taxon>
        <taxon>SAR86 cluster</taxon>
    </lineage>
</organism>
<feature type="active site" description="Nucleophile" evidence="2">
    <location>
        <position position="82"/>
    </location>
</feature>
<dbReference type="PANTHER" id="PTHR47811">
    <property type="entry name" value="TRNA PSEUDOURIDINE SYNTHASE D"/>
    <property type="match status" value="1"/>
</dbReference>
<dbReference type="Proteomes" id="UP000754644">
    <property type="component" value="Unassembled WGS sequence"/>
</dbReference>
<comment type="function">
    <text evidence="2">Responsible for synthesis of pseudouridine from uracil-13 in transfer RNAs.</text>
</comment>
<reference evidence="4" key="1">
    <citation type="submission" date="2020-05" db="EMBL/GenBank/DDBJ databases">
        <title>Sulfur intermediates as new biogeochemical hubs in an aquatic model microbial ecosystem.</title>
        <authorList>
            <person name="Vigneron A."/>
        </authorList>
    </citation>
    <scope>NUCLEOTIDE SEQUENCE</scope>
    <source>
        <strain evidence="4">Bin.250</strain>
    </source>
</reference>
<keyword evidence="2" id="KW-0413">Isomerase</keyword>
<evidence type="ECO:0000256" key="3">
    <source>
        <dbReference type="SAM" id="Coils"/>
    </source>
</evidence>
<sequence>MSQDYALAVAYAQGQPSGSARLKQQAVDFVVNERLGFEPSGIGEHCYVRIRKTGANTAWVAENLARYLNIKPFDVNYADRKDRHAVTTQWLSCHLPGKLMPDFADMALTGVEIVETCRHDKKLRRGSHAGNEFEIRLRDIQADSQDLEQRLAQIAAQGFPNYFGEQRFGRGGSNLLAADKLFAGEPIRPQQRDMCLSAVRSYMFNADLSRHVSSGELSAISVPEHCWTANEEAGRGADSGGRTRSSGESNHRGWLYGLARKETPALKSLESRFPLWCEGLRRLDLKAQQRDLWVRPAAFNWRFEGADLLMSFGLPVGSFATSLIREIVSYGE</sequence>
<dbReference type="PANTHER" id="PTHR47811:SF1">
    <property type="entry name" value="TRNA PSEUDOURIDINE SYNTHASE D"/>
    <property type="match status" value="1"/>
</dbReference>
<feature type="coiled-coil region" evidence="3">
    <location>
        <begin position="130"/>
        <end position="157"/>
    </location>
</feature>
<comment type="caution">
    <text evidence="4">The sequence shown here is derived from an EMBL/GenBank/DDBJ whole genome shotgun (WGS) entry which is preliminary data.</text>
</comment>
<dbReference type="InterPro" id="IPR001656">
    <property type="entry name" value="PsdUridine_synth_TruD"/>
</dbReference>
<dbReference type="GO" id="GO:0160150">
    <property type="term" value="F:tRNA pseudouridine(13) synthase activity"/>
    <property type="evidence" value="ECO:0007669"/>
    <property type="project" value="UniProtKB-EC"/>
</dbReference>
<dbReference type="Gene3D" id="3.30.2350.20">
    <property type="entry name" value="TruD, catalytic domain"/>
    <property type="match status" value="1"/>
</dbReference>
<evidence type="ECO:0000256" key="1">
    <source>
        <dbReference type="ARBA" id="ARBA00022694"/>
    </source>
</evidence>
<dbReference type="EMBL" id="JABMOJ010000586">
    <property type="protein sequence ID" value="NQV66811.1"/>
    <property type="molecule type" value="Genomic_DNA"/>
</dbReference>
<keyword evidence="1 2" id="KW-0819">tRNA processing</keyword>
<dbReference type="InterPro" id="IPR050170">
    <property type="entry name" value="TruD_pseudoU_synthase"/>
</dbReference>
<dbReference type="Gene3D" id="3.30.2340.10">
    <property type="entry name" value="TruD, insertion domain"/>
    <property type="match status" value="1"/>
</dbReference>
<dbReference type="EC" id="5.4.99.27" evidence="2"/>
<comment type="similarity">
    <text evidence="2">Belongs to the pseudouridine synthase TruD family.</text>
</comment>
<gene>
    <name evidence="2" type="primary">truD</name>
    <name evidence="4" type="ORF">HQ497_15735</name>
</gene>
<accession>A0A973ABJ3</accession>
<protein>
    <recommendedName>
        <fullName evidence="2">tRNA pseudouridine synthase D</fullName>
        <ecNumber evidence="2">5.4.99.27</ecNumber>
    </recommendedName>
    <alternativeName>
        <fullName evidence="2">tRNA pseudouridine(13) synthase</fullName>
    </alternativeName>
    <alternativeName>
        <fullName evidence="2">tRNA pseudouridylate synthase D</fullName>
    </alternativeName>
    <alternativeName>
        <fullName evidence="2">tRNA-uridine isomerase D</fullName>
    </alternativeName>
</protein>
<dbReference type="HAMAP" id="MF_01082">
    <property type="entry name" value="TruD"/>
    <property type="match status" value="1"/>
</dbReference>
<comment type="catalytic activity">
    <reaction evidence="2">
        <text>uridine(13) in tRNA = pseudouridine(13) in tRNA</text>
        <dbReference type="Rhea" id="RHEA:42540"/>
        <dbReference type="Rhea" id="RHEA-COMP:10105"/>
        <dbReference type="Rhea" id="RHEA-COMP:10106"/>
        <dbReference type="ChEBI" id="CHEBI:65314"/>
        <dbReference type="ChEBI" id="CHEBI:65315"/>
        <dbReference type="EC" id="5.4.99.27"/>
    </reaction>
</comment>
<name>A0A973ABJ3_9GAMM</name>
<keyword evidence="3" id="KW-0175">Coiled coil</keyword>
<dbReference type="InterPro" id="IPR042214">
    <property type="entry name" value="TruD_catalytic"/>
</dbReference>
<dbReference type="InterPro" id="IPR043165">
    <property type="entry name" value="TruD_insert_sf"/>
</dbReference>
<dbReference type="AlphaFoldDB" id="A0A973ABJ3"/>
<proteinExistence type="inferred from homology"/>
<dbReference type="GO" id="GO:0031119">
    <property type="term" value="P:tRNA pseudouridine synthesis"/>
    <property type="evidence" value="ECO:0007669"/>
    <property type="project" value="UniProtKB-UniRule"/>
</dbReference>
<dbReference type="Pfam" id="PF01142">
    <property type="entry name" value="TruD"/>
    <property type="match status" value="1"/>
</dbReference>
<evidence type="ECO:0000313" key="5">
    <source>
        <dbReference type="Proteomes" id="UP000754644"/>
    </source>
</evidence>
<evidence type="ECO:0000313" key="4">
    <source>
        <dbReference type="EMBL" id="NQV66811.1"/>
    </source>
</evidence>
<dbReference type="GO" id="GO:0003723">
    <property type="term" value="F:RNA binding"/>
    <property type="evidence" value="ECO:0007669"/>
    <property type="project" value="InterPro"/>
</dbReference>